<dbReference type="GO" id="GO:0048038">
    <property type="term" value="F:quinone binding"/>
    <property type="evidence" value="ECO:0007669"/>
    <property type="project" value="UniProtKB-KW"/>
</dbReference>
<evidence type="ECO:0000256" key="3">
    <source>
        <dbReference type="ARBA" id="ARBA00022448"/>
    </source>
</evidence>
<evidence type="ECO:0000256" key="5">
    <source>
        <dbReference type="ARBA" id="ARBA00022989"/>
    </source>
</evidence>
<evidence type="ECO:0000313" key="10">
    <source>
        <dbReference type="Proteomes" id="UP000006791"/>
    </source>
</evidence>
<evidence type="ECO:0000256" key="8">
    <source>
        <dbReference type="RuleBase" id="RU003639"/>
    </source>
</evidence>
<dbReference type="InterPro" id="IPR023043">
    <property type="entry name" value="NAD(P)H_OxRDtase_bac/plastid"/>
</dbReference>
<comment type="similarity">
    <text evidence="2 7 8">Belongs to the complex I subunit 3 family.</text>
</comment>
<sequence length="138" mass="15621">MISTVFLLLQQAATEMPVRGPIMGYIPIALLFAIALAIPVGALTVGRFIRRTVMTPEKMMPYECGVDPVSDARERISVRYYVIAMLFLIFDVETIFLFPWAVIFDQLALFGLIEAFIFIGILVVGYYYAWRKGALDWA</sequence>
<comment type="subunit">
    <text evidence="7">NDH-1 is composed of 14 different subunits. Subunits NuoA, H, J, K, L, M, N constitute the membrane sector of the complex.</text>
</comment>
<keyword evidence="7" id="KW-1003">Cell membrane</keyword>
<keyword evidence="5 7" id="KW-1133">Transmembrane helix</keyword>
<dbReference type="EC" id="7.1.1.-" evidence="7"/>
<evidence type="ECO:0000313" key="9">
    <source>
        <dbReference type="EMBL" id="AEP12620.1"/>
    </source>
</evidence>
<evidence type="ECO:0000256" key="1">
    <source>
        <dbReference type="ARBA" id="ARBA00004141"/>
    </source>
</evidence>
<keyword evidence="4 7" id="KW-0812">Transmembrane</keyword>
<dbReference type="GO" id="GO:0008137">
    <property type="term" value="F:NADH dehydrogenase (ubiquinone) activity"/>
    <property type="evidence" value="ECO:0007669"/>
    <property type="project" value="InterPro"/>
</dbReference>
<proteinExistence type="inferred from homology"/>
<evidence type="ECO:0000256" key="7">
    <source>
        <dbReference type="HAMAP-Rule" id="MF_01394"/>
    </source>
</evidence>
<dbReference type="EMBL" id="CP002514">
    <property type="protein sequence ID" value="AEP12620.1"/>
    <property type="molecule type" value="Genomic_DNA"/>
</dbReference>
<dbReference type="GO" id="GO:0030964">
    <property type="term" value="C:NADH dehydrogenase complex"/>
    <property type="evidence" value="ECO:0007669"/>
    <property type="project" value="TreeGrafter"/>
</dbReference>
<feature type="transmembrane region" description="Helical" evidence="7">
    <location>
        <begin position="107"/>
        <end position="129"/>
    </location>
</feature>
<dbReference type="GO" id="GO:0005886">
    <property type="term" value="C:plasma membrane"/>
    <property type="evidence" value="ECO:0007669"/>
    <property type="project" value="UniProtKB-SubCell"/>
</dbReference>
<gene>
    <name evidence="7" type="primary">nuoA</name>
    <name evidence="9" type="ordered locus">Cabther_A1874</name>
</gene>
<dbReference type="HAMAP" id="MF_01394">
    <property type="entry name" value="NDH1_NuoA"/>
    <property type="match status" value="1"/>
</dbReference>
<feature type="transmembrane region" description="Helical" evidence="7">
    <location>
        <begin position="80"/>
        <end position="101"/>
    </location>
</feature>
<comment type="subcellular location">
    <subcellularLocation>
        <location evidence="7 8">Cell membrane</location>
        <topology evidence="7 8">Multi-pass membrane protein</topology>
    </subcellularLocation>
    <subcellularLocation>
        <location evidence="1">Membrane</location>
        <topology evidence="1">Multi-pass membrane protein</topology>
    </subcellularLocation>
</comment>
<keyword evidence="7 8" id="KW-0520">NAD</keyword>
<evidence type="ECO:0000256" key="4">
    <source>
        <dbReference type="ARBA" id="ARBA00022692"/>
    </source>
</evidence>
<dbReference type="STRING" id="981222.Cabther_A1874"/>
<dbReference type="KEGG" id="ctm:Cabther_A1874"/>
<dbReference type="Proteomes" id="UP000006791">
    <property type="component" value="Chromosome 1"/>
</dbReference>
<dbReference type="PANTHER" id="PTHR11058:SF9">
    <property type="entry name" value="NADH-UBIQUINONE OXIDOREDUCTASE CHAIN 3"/>
    <property type="match status" value="1"/>
</dbReference>
<dbReference type="InterPro" id="IPR038430">
    <property type="entry name" value="NDAH_ubi_oxred_su3_sf"/>
</dbReference>
<feature type="transmembrane region" description="Helical" evidence="7">
    <location>
        <begin position="24"/>
        <end position="49"/>
    </location>
</feature>
<dbReference type="InterPro" id="IPR000440">
    <property type="entry name" value="NADH_UbQ/plastoQ_OxRdtase_su3"/>
</dbReference>
<comment type="catalytic activity">
    <reaction evidence="7 8">
        <text>a quinone + NADH + 5 H(+)(in) = a quinol + NAD(+) + 4 H(+)(out)</text>
        <dbReference type="Rhea" id="RHEA:57888"/>
        <dbReference type="ChEBI" id="CHEBI:15378"/>
        <dbReference type="ChEBI" id="CHEBI:24646"/>
        <dbReference type="ChEBI" id="CHEBI:57540"/>
        <dbReference type="ChEBI" id="CHEBI:57945"/>
        <dbReference type="ChEBI" id="CHEBI:132124"/>
    </reaction>
</comment>
<keyword evidence="6 7" id="KW-0472">Membrane</keyword>
<protein>
    <recommendedName>
        <fullName evidence="7">NADH-quinone oxidoreductase subunit A</fullName>
        <ecNumber evidence="7">7.1.1.-</ecNumber>
    </recommendedName>
    <alternativeName>
        <fullName evidence="7">NADH dehydrogenase I subunit A</fullName>
    </alternativeName>
    <alternativeName>
        <fullName evidence="7">NDH-1 subunit A</fullName>
    </alternativeName>
    <alternativeName>
        <fullName evidence="7">NUO1</fullName>
    </alternativeName>
</protein>
<keyword evidence="7 8" id="KW-0874">Quinone</keyword>
<dbReference type="RefSeq" id="WP_014100357.1">
    <property type="nucleotide sequence ID" value="NC_016024.1"/>
</dbReference>
<dbReference type="AlphaFoldDB" id="G2LGA7"/>
<dbReference type="HOGENOM" id="CLU_119549_3_1_0"/>
<dbReference type="Pfam" id="PF00507">
    <property type="entry name" value="Oxidored_q4"/>
    <property type="match status" value="1"/>
</dbReference>
<evidence type="ECO:0000256" key="2">
    <source>
        <dbReference type="ARBA" id="ARBA00008472"/>
    </source>
</evidence>
<keyword evidence="3 7" id="KW-0813">Transport</keyword>
<comment type="function">
    <text evidence="7">NDH-1 shuttles electrons from NADH, via FMN and iron-sulfur (Fe-S) centers, to quinones in the respiratory chain. The immediate electron acceptor for the enzyme in this species is believed to be ubiquinone. Couples the redox reaction to proton translocation (for every two electrons transferred, four hydrogen ions are translocated across the cytoplasmic membrane), and thus conserves the redox energy in a proton gradient.</text>
</comment>
<reference evidence="9 10" key="1">
    <citation type="journal article" date="2012" name="Environ. Microbiol.">
        <title>Complete genome of Candidatus Chloracidobacterium thermophilum, a chlorophyll-based photoheterotroph belonging to the phylum Acidobacteria.</title>
        <authorList>
            <person name="Garcia Costas A.M."/>
            <person name="Liu Z."/>
            <person name="Tomsho L.P."/>
            <person name="Schuster S.C."/>
            <person name="Ward D.M."/>
            <person name="Bryant D.A."/>
        </authorList>
    </citation>
    <scope>NUCLEOTIDE SEQUENCE [LARGE SCALE GENOMIC DNA]</scope>
    <source>
        <strain evidence="9 10">B</strain>
    </source>
</reference>
<accession>G2LGA7</accession>
<dbReference type="GO" id="GO:0050136">
    <property type="term" value="F:NADH dehydrogenase (quinone) (non-electrogenic) activity"/>
    <property type="evidence" value="ECO:0007669"/>
    <property type="project" value="UniProtKB-UniRule"/>
</dbReference>
<evidence type="ECO:0000256" key="6">
    <source>
        <dbReference type="ARBA" id="ARBA00023136"/>
    </source>
</evidence>
<keyword evidence="9" id="KW-0560">Oxidoreductase</keyword>
<keyword evidence="7" id="KW-1278">Translocase</keyword>
<keyword evidence="10" id="KW-1185">Reference proteome</keyword>
<organism evidence="9 10">
    <name type="scientific">Chloracidobacterium thermophilum (strain B)</name>
    <dbReference type="NCBI Taxonomy" id="981222"/>
    <lineage>
        <taxon>Bacteria</taxon>
        <taxon>Pseudomonadati</taxon>
        <taxon>Acidobacteriota</taxon>
        <taxon>Terriglobia</taxon>
        <taxon>Terriglobales</taxon>
        <taxon>Acidobacteriaceae</taxon>
        <taxon>Chloracidobacterium</taxon>
    </lineage>
</organism>
<name>G2LGA7_CHLTF</name>
<keyword evidence="7" id="KW-0830">Ubiquinone</keyword>
<dbReference type="Gene3D" id="1.20.58.1610">
    <property type="entry name" value="NADH:ubiquinone/plastoquinone oxidoreductase, chain 3"/>
    <property type="match status" value="1"/>
</dbReference>
<dbReference type="PANTHER" id="PTHR11058">
    <property type="entry name" value="NADH-UBIQUINONE OXIDOREDUCTASE CHAIN 3"/>
    <property type="match status" value="1"/>
</dbReference>